<dbReference type="Pfam" id="PF05627">
    <property type="entry name" value="AvrRpt-cleavage"/>
    <property type="match status" value="1"/>
</dbReference>
<protein>
    <recommendedName>
        <fullName evidence="2">RIN4 pathogenic type III effector avirulence factor Avr cleavage site domain-containing protein</fullName>
    </recommendedName>
</protein>
<sequence length="94" mass="10474">MSFTVTGISQERGPPLPKFGEWNVNDPASAEGYTVIFNKARNEKRTGGKSESPPKVDSAYKRGSTATLGKPQSATWVLSIPYAIEFRLLIWWQQ</sequence>
<evidence type="ECO:0000313" key="4">
    <source>
        <dbReference type="Proteomes" id="UP001291926"/>
    </source>
</evidence>
<feature type="domain" description="RIN4 pathogenic type III effector avirulence factor Avr cleavage site" evidence="2">
    <location>
        <begin position="11"/>
        <end position="45"/>
    </location>
</feature>
<dbReference type="Proteomes" id="UP001291926">
    <property type="component" value="Unassembled WGS sequence"/>
</dbReference>
<evidence type="ECO:0000256" key="1">
    <source>
        <dbReference type="SAM" id="MobiDB-lite"/>
    </source>
</evidence>
<dbReference type="PANTHER" id="PTHR33159:SF35">
    <property type="entry name" value="RPM1-INTERACTING PROTEIN 4 (RIN4) FAMILY PROTEIN"/>
    <property type="match status" value="1"/>
</dbReference>
<feature type="region of interest" description="Disordered" evidence="1">
    <location>
        <begin position="40"/>
        <end position="67"/>
    </location>
</feature>
<dbReference type="InterPro" id="IPR040387">
    <property type="entry name" value="RIN4/NOI4"/>
</dbReference>
<name>A0ABR0DVI5_9LAMI</name>
<dbReference type="EMBL" id="JAYDYQ010001086">
    <property type="protein sequence ID" value="KAK4492908.1"/>
    <property type="molecule type" value="Genomic_DNA"/>
</dbReference>
<dbReference type="PANTHER" id="PTHR33159">
    <property type="entry name" value="RPM1-INTERACTING PROTEIN 4 (RIN4) FAMILY PROTEIN"/>
    <property type="match status" value="1"/>
</dbReference>
<dbReference type="InterPro" id="IPR008700">
    <property type="entry name" value="TypeIII_avirulence_cleave"/>
</dbReference>
<organism evidence="3 4">
    <name type="scientific">Penstemon davidsonii</name>
    <dbReference type="NCBI Taxonomy" id="160366"/>
    <lineage>
        <taxon>Eukaryota</taxon>
        <taxon>Viridiplantae</taxon>
        <taxon>Streptophyta</taxon>
        <taxon>Embryophyta</taxon>
        <taxon>Tracheophyta</taxon>
        <taxon>Spermatophyta</taxon>
        <taxon>Magnoliopsida</taxon>
        <taxon>eudicotyledons</taxon>
        <taxon>Gunneridae</taxon>
        <taxon>Pentapetalae</taxon>
        <taxon>asterids</taxon>
        <taxon>lamiids</taxon>
        <taxon>Lamiales</taxon>
        <taxon>Plantaginaceae</taxon>
        <taxon>Cheloneae</taxon>
        <taxon>Penstemon</taxon>
    </lineage>
</organism>
<proteinExistence type="predicted"/>
<evidence type="ECO:0000259" key="2">
    <source>
        <dbReference type="Pfam" id="PF05627"/>
    </source>
</evidence>
<accession>A0ABR0DVI5</accession>
<gene>
    <name evidence="3" type="ORF">RD792_000235</name>
</gene>
<feature type="region of interest" description="Disordered" evidence="1">
    <location>
        <begin position="1"/>
        <end position="21"/>
    </location>
</feature>
<evidence type="ECO:0000313" key="3">
    <source>
        <dbReference type="EMBL" id="KAK4492908.1"/>
    </source>
</evidence>
<reference evidence="3 4" key="1">
    <citation type="journal article" date="2023" name="bioRxiv">
        <title>Genome report: Whole genome sequence and annotation of Penstemon davidsonii.</title>
        <authorList>
            <person name="Ostevik K.L."/>
            <person name="Alabady M."/>
            <person name="Zhang M."/>
            <person name="Rausher M.D."/>
        </authorList>
    </citation>
    <scope>NUCLEOTIDE SEQUENCE [LARGE SCALE GENOMIC DNA]</scope>
    <source>
        <strain evidence="3">DNT005</strain>
        <tissue evidence="3">Whole leaf</tissue>
    </source>
</reference>
<keyword evidence="4" id="KW-1185">Reference proteome</keyword>
<comment type="caution">
    <text evidence="3">The sequence shown here is derived from an EMBL/GenBank/DDBJ whole genome shotgun (WGS) entry which is preliminary data.</text>
</comment>
<feature type="compositionally biased region" description="Basic and acidic residues" evidence="1">
    <location>
        <begin position="40"/>
        <end position="60"/>
    </location>
</feature>